<proteinExistence type="predicted"/>
<protein>
    <submittedName>
        <fullName evidence="1">9985_t:CDS:1</fullName>
    </submittedName>
</protein>
<sequence>MSKTLKDQFDKDWLTPWEGKTNSIRICDINTANEILGYLDNAKNMNYKKMYYAKRRCIGIIYHGFVDWPFGHTDECCQDANDSFYTNDLSFDIFNLLLNKANILYGDKLNLQGNDMELFHYKSGGPYHITGAPLVMERNIKFIESLIIDFKFIPFPPRIRNEEGNVPYPSFDGFENNKQLNVIARSILLDLKLVNFWKKIGYHNICDHVNSL</sequence>
<name>A0ACA9NHZ4_9GLOM</name>
<evidence type="ECO:0000313" key="1">
    <source>
        <dbReference type="EMBL" id="CAG8645849.1"/>
    </source>
</evidence>
<organism evidence="1 2">
    <name type="scientific">Scutellospora calospora</name>
    <dbReference type="NCBI Taxonomy" id="85575"/>
    <lineage>
        <taxon>Eukaryota</taxon>
        <taxon>Fungi</taxon>
        <taxon>Fungi incertae sedis</taxon>
        <taxon>Mucoromycota</taxon>
        <taxon>Glomeromycotina</taxon>
        <taxon>Glomeromycetes</taxon>
        <taxon>Diversisporales</taxon>
        <taxon>Gigasporaceae</taxon>
        <taxon>Scutellospora</taxon>
    </lineage>
</organism>
<feature type="non-terminal residue" evidence="1">
    <location>
        <position position="212"/>
    </location>
</feature>
<dbReference type="Proteomes" id="UP000789860">
    <property type="component" value="Unassembled WGS sequence"/>
</dbReference>
<dbReference type="EMBL" id="CAJVPM010022619">
    <property type="protein sequence ID" value="CAG8645849.1"/>
    <property type="molecule type" value="Genomic_DNA"/>
</dbReference>
<evidence type="ECO:0000313" key="2">
    <source>
        <dbReference type="Proteomes" id="UP000789860"/>
    </source>
</evidence>
<comment type="caution">
    <text evidence="1">The sequence shown here is derived from an EMBL/GenBank/DDBJ whole genome shotgun (WGS) entry which is preliminary data.</text>
</comment>
<accession>A0ACA9NHZ4</accession>
<keyword evidence="2" id="KW-1185">Reference proteome</keyword>
<gene>
    <name evidence="1" type="ORF">SCALOS_LOCUS8486</name>
</gene>
<reference evidence="1" key="1">
    <citation type="submission" date="2021-06" db="EMBL/GenBank/DDBJ databases">
        <authorList>
            <person name="Kallberg Y."/>
            <person name="Tangrot J."/>
            <person name="Rosling A."/>
        </authorList>
    </citation>
    <scope>NUCLEOTIDE SEQUENCE</scope>
    <source>
        <strain evidence="1">AU212A</strain>
    </source>
</reference>